<evidence type="ECO:0000313" key="4">
    <source>
        <dbReference type="Proteomes" id="UP000246352"/>
    </source>
</evidence>
<comment type="caution">
    <text evidence="3">The sequence shown here is derived from an EMBL/GenBank/DDBJ whole genome shotgun (WGS) entry which is preliminary data.</text>
</comment>
<organism evidence="3 4">
    <name type="scientific">Hoeflea marina</name>
    <dbReference type="NCBI Taxonomy" id="274592"/>
    <lineage>
        <taxon>Bacteria</taxon>
        <taxon>Pseudomonadati</taxon>
        <taxon>Pseudomonadota</taxon>
        <taxon>Alphaproteobacteria</taxon>
        <taxon>Hyphomicrobiales</taxon>
        <taxon>Rhizobiaceae</taxon>
        <taxon>Hoeflea</taxon>
    </lineage>
</organism>
<evidence type="ECO:0000259" key="2">
    <source>
        <dbReference type="Pfam" id="PF06568"/>
    </source>
</evidence>
<dbReference type="OrthoDB" id="7861975at2"/>
<accession>A0A317PRP9</accession>
<gene>
    <name evidence="3" type="ORF">DFR52_102227</name>
</gene>
<dbReference type="Pfam" id="PF06568">
    <property type="entry name" value="YjiS-like"/>
    <property type="match status" value="1"/>
</dbReference>
<evidence type="ECO:0000256" key="1">
    <source>
        <dbReference type="SAM" id="MobiDB-lite"/>
    </source>
</evidence>
<sequence>MSQNTCTATPLHAANSVRTAATGSVRFNAMRQLRKLAQAFRNRINARALDKLSDRELADIGLTRIDVRMAFRSGPSVDPTTEMARRARANTRTMSI</sequence>
<feature type="domain" description="YjiS-like" evidence="2">
    <location>
        <begin position="34"/>
        <end position="68"/>
    </location>
</feature>
<proteinExistence type="predicted"/>
<evidence type="ECO:0000313" key="3">
    <source>
        <dbReference type="EMBL" id="PWW01564.1"/>
    </source>
</evidence>
<dbReference type="EMBL" id="QGTR01000002">
    <property type="protein sequence ID" value="PWW01564.1"/>
    <property type="molecule type" value="Genomic_DNA"/>
</dbReference>
<name>A0A317PRP9_9HYPH</name>
<reference evidence="3 4" key="1">
    <citation type="submission" date="2018-05" db="EMBL/GenBank/DDBJ databases">
        <title>Genomic Encyclopedia of Type Strains, Phase IV (KMG-IV): sequencing the most valuable type-strain genomes for metagenomic binning, comparative biology and taxonomic classification.</title>
        <authorList>
            <person name="Goeker M."/>
        </authorList>
    </citation>
    <scope>NUCLEOTIDE SEQUENCE [LARGE SCALE GENOMIC DNA]</scope>
    <source>
        <strain evidence="3 4">DSM 16791</strain>
    </source>
</reference>
<keyword evidence="4" id="KW-1185">Reference proteome</keyword>
<dbReference type="Proteomes" id="UP000246352">
    <property type="component" value="Unassembled WGS sequence"/>
</dbReference>
<dbReference type="AlphaFoldDB" id="A0A317PRP9"/>
<protein>
    <submittedName>
        <fullName evidence="3">Uncharacterized protein DUF1127</fullName>
    </submittedName>
</protein>
<dbReference type="RefSeq" id="WP_110031362.1">
    <property type="nucleotide sequence ID" value="NZ_QGTR01000002.1"/>
</dbReference>
<feature type="region of interest" description="Disordered" evidence="1">
    <location>
        <begin position="74"/>
        <end position="96"/>
    </location>
</feature>
<dbReference type="InterPro" id="IPR009506">
    <property type="entry name" value="YjiS-like"/>
</dbReference>